<proteinExistence type="predicted"/>
<dbReference type="AlphaFoldDB" id="A0ABC9W2N7"/>
<dbReference type="EMBL" id="BAAFJT010000001">
    <property type="protein sequence ID" value="GAB0179348.1"/>
    <property type="molecule type" value="Genomic_DNA"/>
</dbReference>
<organism evidence="1 2">
    <name type="scientific">Grus japonensis</name>
    <name type="common">Japanese crane</name>
    <name type="synonym">Red-crowned crane</name>
    <dbReference type="NCBI Taxonomy" id="30415"/>
    <lineage>
        <taxon>Eukaryota</taxon>
        <taxon>Metazoa</taxon>
        <taxon>Chordata</taxon>
        <taxon>Craniata</taxon>
        <taxon>Vertebrata</taxon>
        <taxon>Euteleostomi</taxon>
        <taxon>Archelosauria</taxon>
        <taxon>Archosauria</taxon>
        <taxon>Dinosauria</taxon>
        <taxon>Saurischia</taxon>
        <taxon>Theropoda</taxon>
        <taxon>Coelurosauria</taxon>
        <taxon>Aves</taxon>
        <taxon>Neognathae</taxon>
        <taxon>Neoaves</taxon>
        <taxon>Gruiformes</taxon>
        <taxon>Gruidae</taxon>
        <taxon>Grus</taxon>
    </lineage>
</organism>
<keyword evidence="2" id="KW-1185">Reference proteome</keyword>
<comment type="caution">
    <text evidence="1">The sequence shown here is derived from an EMBL/GenBank/DDBJ whole genome shotgun (WGS) entry which is preliminary data.</text>
</comment>
<dbReference type="PANTHER" id="PTHR33395:SF22">
    <property type="entry name" value="REVERSE TRANSCRIPTASE DOMAIN-CONTAINING PROTEIN"/>
    <property type="match status" value="1"/>
</dbReference>
<dbReference type="PANTHER" id="PTHR33395">
    <property type="entry name" value="TRANSCRIPTASE, PUTATIVE-RELATED-RELATED"/>
    <property type="match status" value="1"/>
</dbReference>
<accession>A0ABC9W2N7</accession>
<reference evidence="1 2" key="1">
    <citation type="submission" date="2024-06" db="EMBL/GenBank/DDBJ databases">
        <title>The draft genome of Grus japonensis, version 3.</title>
        <authorList>
            <person name="Nabeshima K."/>
            <person name="Suzuki S."/>
            <person name="Onuma M."/>
        </authorList>
    </citation>
    <scope>NUCLEOTIDE SEQUENCE [LARGE SCALE GENOMIC DNA]</scope>
    <source>
        <strain evidence="1 2">451A</strain>
    </source>
</reference>
<evidence type="ECO:0008006" key="3">
    <source>
        <dbReference type="Google" id="ProtNLM"/>
    </source>
</evidence>
<dbReference type="Proteomes" id="UP001623348">
    <property type="component" value="Unassembled WGS sequence"/>
</dbReference>
<gene>
    <name evidence="1" type="ORF">GRJ2_000400100</name>
</gene>
<name>A0ABC9W2N7_GRUJA</name>
<protein>
    <recommendedName>
        <fullName evidence="3">Rna-directed dna polymerase from mobile element jockey-like</fullName>
    </recommendedName>
</protein>
<evidence type="ECO:0000313" key="2">
    <source>
        <dbReference type="Proteomes" id="UP001623348"/>
    </source>
</evidence>
<sequence>MRRGVLLDLVLTNKGGLIGNVKVGGSLGCSGHEMVEFRILHGRSRAVSRITTLDFRRATFGLFKDLLGTMPWVTALEGKGAQQSWSVFKHCFLQAQDQCIPKSRKSSKGGGRRPVWMSKELLEKLKGKKEIYRMWKKGLATWEEYRNVVRVCRDATGKATAYLELNLARDVKDNKKGFFKYISSKRKTRENVGLLLNEVGALVMEDTEKVELLNAFFALIFTAKAGPQESQTLEIGKKVWRKEDLPLFKEDRVTEHLDILDIHKSMGPDGMHPQVLRELADVIAMPLSIVFERSWKIR</sequence>
<evidence type="ECO:0000313" key="1">
    <source>
        <dbReference type="EMBL" id="GAB0179348.1"/>
    </source>
</evidence>